<evidence type="ECO:0000259" key="2">
    <source>
        <dbReference type="Pfam" id="PF24406"/>
    </source>
</evidence>
<dbReference type="GeneID" id="83064849"/>
<reference evidence="3 4" key="1">
    <citation type="journal article" date="2017" name="DNA Res.">
        <title>Complete genome sequence and expression profile of the commercial lytic enzyme producer Lysobacter enzymogenes M497-1.</title>
        <authorList>
            <person name="Takami H."/>
            <person name="Toyoda A."/>
            <person name="Uchiyama I."/>
            <person name="Itoh T."/>
            <person name="Takaki Y."/>
            <person name="Arai W."/>
            <person name="Nishi S."/>
            <person name="Kawai M."/>
            <person name="Shinya K."/>
            <person name="Ikeda H."/>
        </authorList>
    </citation>
    <scope>NUCLEOTIDE SEQUENCE [LARGE SCALE GENOMIC DNA]</scope>
    <source>
        <strain evidence="3 4">M497-1</strain>
    </source>
</reference>
<dbReference type="Proteomes" id="UP000218824">
    <property type="component" value="Chromosome"/>
</dbReference>
<evidence type="ECO:0008006" key="5">
    <source>
        <dbReference type="Google" id="ProtNLM"/>
    </source>
</evidence>
<dbReference type="PANTHER" id="PTHR31302:SF0">
    <property type="entry name" value="TRANSMEMBRANE PROTEIN WITH METALLOPHOSPHOESTERASE DOMAIN"/>
    <property type="match status" value="1"/>
</dbReference>
<feature type="domain" description="Calcineurin-like phosphoesterase" evidence="1">
    <location>
        <begin position="7"/>
        <end position="236"/>
    </location>
</feature>
<dbReference type="RefSeq" id="WP_096383551.1">
    <property type="nucleotide sequence ID" value="NZ_AP014940.1"/>
</dbReference>
<protein>
    <recommendedName>
        <fullName evidence="5">Calcineurin-like phosphoesterase domain-containing protein</fullName>
    </recommendedName>
</protein>
<name>A0AAU9AKW2_LYSEN</name>
<dbReference type="Pfam" id="PF24406">
    <property type="entry name" value="nSTAND_NTPase4"/>
    <property type="match status" value="1"/>
</dbReference>
<evidence type="ECO:0000259" key="1">
    <source>
        <dbReference type="Pfam" id="PF00149"/>
    </source>
</evidence>
<dbReference type="InterPro" id="IPR051158">
    <property type="entry name" value="Metallophosphoesterase_sf"/>
</dbReference>
<evidence type="ECO:0000313" key="4">
    <source>
        <dbReference type="Proteomes" id="UP000218824"/>
    </source>
</evidence>
<accession>A0AAU9AKW2</accession>
<feature type="domain" description="STAND NTPase 4 small alpha/beta" evidence="2">
    <location>
        <begin position="636"/>
        <end position="691"/>
    </location>
</feature>
<organism evidence="3 4">
    <name type="scientific">Lysobacter enzymogenes</name>
    <dbReference type="NCBI Taxonomy" id="69"/>
    <lineage>
        <taxon>Bacteria</taxon>
        <taxon>Pseudomonadati</taxon>
        <taxon>Pseudomonadota</taxon>
        <taxon>Gammaproteobacteria</taxon>
        <taxon>Lysobacterales</taxon>
        <taxon>Lysobacteraceae</taxon>
        <taxon>Lysobacter</taxon>
    </lineage>
</organism>
<dbReference type="InterPro" id="IPR027417">
    <property type="entry name" value="P-loop_NTPase"/>
</dbReference>
<dbReference type="AlphaFoldDB" id="A0AAU9AKW2"/>
<proteinExistence type="predicted"/>
<dbReference type="KEGG" id="lem:LEN_3020"/>
<evidence type="ECO:0000313" key="3">
    <source>
        <dbReference type="EMBL" id="BAV98507.1"/>
    </source>
</evidence>
<dbReference type="Pfam" id="PF00149">
    <property type="entry name" value="Metallophos"/>
    <property type="match status" value="1"/>
</dbReference>
<gene>
    <name evidence="3" type="ORF">LEN_3020</name>
</gene>
<dbReference type="Gene3D" id="3.40.50.300">
    <property type="entry name" value="P-loop containing nucleotide triphosphate hydrolases"/>
    <property type="match status" value="1"/>
</dbReference>
<dbReference type="InterPro" id="IPR029052">
    <property type="entry name" value="Metallo-depent_PP-like"/>
</dbReference>
<dbReference type="InterPro" id="IPR004843">
    <property type="entry name" value="Calcineurin-like_PHP"/>
</dbReference>
<dbReference type="EMBL" id="AP014940">
    <property type="protein sequence ID" value="BAV98507.1"/>
    <property type="molecule type" value="Genomic_DNA"/>
</dbReference>
<dbReference type="InterPro" id="IPR057123">
    <property type="entry name" value="STAND_NTPase4_dom"/>
</dbReference>
<dbReference type="Gene3D" id="3.60.21.10">
    <property type="match status" value="1"/>
</dbReference>
<dbReference type="SUPFAM" id="SSF56300">
    <property type="entry name" value="Metallo-dependent phosphatases"/>
    <property type="match status" value="1"/>
</dbReference>
<dbReference type="GO" id="GO:0016787">
    <property type="term" value="F:hydrolase activity"/>
    <property type="evidence" value="ECO:0007669"/>
    <property type="project" value="InterPro"/>
</dbReference>
<dbReference type="SUPFAM" id="SSF52540">
    <property type="entry name" value="P-loop containing nucleoside triphosphate hydrolases"/>
    <property type="match status" value="1"/>
</dbReference>
<sequence length="1015" mass="112009">MKSILISQISDLHINGAGSIALARIESMAGAIGSLRGAADSVLLLITGDVAYSGRKNEYDAAIVALNSLKNKLLSEWKFKDVAIFVCPGNHDCDFETIKPAVQDALIAGLGGATQGDQLHVVETLATSQSAFRDFSDAISEGVAAVNPVVSTGHVNMSGRGVNVLVVNTSWSSRLKERPGALRMPSDVLPSLDITSDISIAILHHPLNWYLPQDGKALSDWLDLHADVALWGHEHRADNFIISRKRFASSVVHFLATPVEDSSAACGFRVICLHSDNKIEVSSFEWRGDRVQSVEFHEDYLAKNPARELGQVRFSREFKSFLLDAGAAFKHPRIERSLQLTDIFIDPVFKKFSSGSEEKVDFSITLEEFNSDSTGQCDVIVYGPEQAGKTTLAKFFIEDARHQGITPLYLDASKLRSTNRGDVTGWINSALSYQYEGDCVDLVKQLELSKKVVLVDNLHQVPGNAKVVRDIVERLQLLGGRRMFLTAQNPAITLLAASNNSGDDVRLWSEAKWYELLPLNNKRRGDLIRRWAALGRDEHSDSESIEADVRQIKALFDGVLGRNFMPKYPFFLLVLLQQIEVGRDVNTIVRNGSHGHIFEALITASFENNLRCHEIGVTHDFLSLLAFRMWGGPESSISESGFIGLIREFQTENLIQLSHPQLINELIAAKVLQSEGGVISFRYNYFYYYYLARWISSHRSSEDAGGVLDGFVETIHTETSANVVMFVAHLGHEQWVIEKLIPAAANLFSTAEECRLSEKSVLAAKYAADQKEVVLLVGDPTVVSDHHHAVQDQMVEVSNEQMEDAFKFNTAVKIIQALGQVLRSRAGGIGGEQKVAIATASISLARRLMTNLYEVAEDSAEFLIENASEIFETEVKVDSREARNMANRLVAAVIGGIAKSLVSRAADVFGTRELMPLIDRMDAIAQASGDLDNALIVLVARIGAERDYPRERVEAMLKKLRLADVLPRAALAHAVVRGFYLQPPPHAIRDSACARLGIQIRNVPTRLQGLPKPRG</sequence>
<dbReference type="PANTHER" id="PTHR31302">
    <property type="entry name" value="TRANSMEMBRANE PROTEIN WITH METALLOPHOSPHOESTERASE DOMAIN-RELATED"/>
    <property type="match status" value="1"/>
</dbReference>